<proteinExistence type="predicted"/>
<dbReference type="Gene3D" id="6.10.250.2410">
    <property type="match status" value="1"/>
</dbReference>
<dbReference type="PANTHER" id="PTHR33969">
    <property type="entry name" value="SEGREGATION AND CONDENSATION PROTEIN A"/>
    <property type="match status" value="1"/>
</dbReference>
<dbReference type="AlphaFoldDB" id="A0A3B0RQ80"/>
<gene>
    <name evidence="1" type="ORF">MNBD_ACTINO02-286</name>
</gene>
<reference evidence="1" key="1">
    <citation type="submission" date="2018-06" db="EMBL/GenBank/DDBJ databases">
        <authorList>
            <person name="Zhirakovskaya E."/>
        </authorList>
    </citation>
    <scope>NUCLEOTIDE SEQUENCE</scope>
</reference>
<evidence type="ECO:0000313" key="1">
    <source>
        <dbReference type="EMBL" id="VAV94277.1"/>
    </source>
</evidence>
<sequence length="261" mass="28875">MAYEVQTRVFEGPLDLLLQLITSHQLEITELSLSAIVSEYVSYIDALTETDIDMTSEFLLIAATLVQLKARHLLPGSEGFDLDEELALAEERDKLLSRLLACLTFKDVAAVLLHRLEAAERWVPRTVGLDPGIEAVMPEVRLGVTLEQFHAIAEVALSETLIDPDLDHFDLDLPSVDDAIADLRARMASEAVAEFDALVSHCDRPIEVVAYFLALLELVRWGMVHATQETADAPIKLVHNPAPTNPEGIEMIARISEWGNS</sequence>
<name>A0A3B0RQ80_9ZZZZ</name>
<dbReference type="InterPro" id="IPR003768">
    <property type="entry name" value="ScpA"/>
</dbReference>
<dbReference type="EMBL" id="UOEK01000055">
    <property type="protein sequence ID" value="VAV94277.1"/>
    <property type="molecule type" value="Genomic_DNA"/>
</dbReference>
<organism evidence="1">
    <name type="scientific">hydrothermal vent metagenome</name>
    <dbReference type="NCBI Taxonomy" id="652676"/>
    <lineage>
        <taxon>unclassified sequences</taxon>
        <taxon>metagenomes</taxon>
        <taxon>ecological metagenomes</taxon>
    </lineage>
</organism>
<accession>A0A3B0RQ80</accession>
<protein>
    <submittedName>
        <fullName evidence="1">Segregation and condensation protein A</fullName>
    </submittedName>
</protein>
<dbReference type="Pfam" id="PF02616">
    <property type="entry name" value="SMC_ScpA"/>
    <property type="match status" value="1"/>
</dbReference>
<dbReference type="PANTHER" id="PTHR33969:SF2">
    <property type="entry name" value="SEGREGATION AND CONDENSATION PROTEIN A"/>
    <property type="match status" value="1"/>
</dbReference>